<comment type="caution">
    <text evidence="2">The sequence shown here is derived from an EMBL/GenBank/DDBJ whole genome shotgun (WGS) entry which is preliminary data.</text>
</comment>
<evidence type="ECO:0000313" key="2">
    <source>
        <dbReference type="EMBL" id="KAJ1131800.1"/>
    </source>
</evidence>
<organism evidence="2 3">
    <name type="scientific">Pleurodeles waltl</name>
    <name type="common">Iberian ribbed newt</name>
    <dbReference type="NCBI Taxonomy" id="8319"/>
    <lineage>
        <taxon>Eukaryota</taxon>
        <taxon>Metazoa</taxon>
        <taxon>Chordata</taxon>
        <taxon>Craniata</taxon>
        <taxon>Vertebrata</taxon>
        <taxon>Euteleostomi</taxon>
        <taxon>Amphibia</taxon>
        <taxon>Batrachia</taxon>
        <taxon>Caudata</taxon>
        <taxon>Salamandroidea</taxon>
        <taxon>Salamandridae</taxon>
        <taxon>Pleurodelinae</taxon>
        <taxon>Pleurodeles</taxon>
    </lineage>
</organism>
<dbReference type="Proteomes" id="UP001066276">
    <property type="component" value="Chromosome 7"/>
</dbReference>
<dbReference type="AlphaFoldDB" id="A0AAV7PXU2"/>
<keyword evidence="3" id="KW-1185">Reference proteome</keyword>
<accession>A0AAV7PXU2</accession>
<name>A0AAV7PXU2_PLEWA</name>
<feature type="region of interest" description="Disordered" evidence="1">
    <location>
        <begin position="21"/>
        <end position="125"/>
    </location>
</feature>
<protein>
    <submittedName>
        <fullName evidence="2">Uncharacterized protein</fullName>
    </submittedName>
</protein>
<reference evidence="2" key="1">
    <citation type="journal article" date="2022" name="bioRxiv">
        <title>Sequencing and chromosome-scale assembly of the giantPleurodeles waltlgenome.</title>
        <authorList>
            <person name="Brown T."/>
            <person name="Elewa A."/>
            <person name="Iarovenko S."/>
            <person name="Subramanian E."/>
            <person name="Araus A.J."/>
            <person name="Petzold A."/>
            <person name="Susuki M."/>
            <person name="Suzuki K.-i.T."/>
            <person name="Hayashi T."/>
            <person name="Toyoda A."/>
            <person name="Oliveira C."/>
            <person name="Osipova E."/>
            <person name="Leigh N.D."/>
            <person name="Simon A."/>
            <person name="Yun M.H."/>
        </authorList>
    </citation>
    <scope>NUCLEOTIDE SEQUENCE</scope>
    <source>
        <strain evidence="2">20211129_DDA</strain>
        <tissue evidence="2">Liver</tissue>
    </source>
</reference>
<evidence type="ECO:0000256" key="1">
    <source>
        <dbReference type="SAM" id="MobiDB-lite"/>
    </source>
</evidence>
<evidence type="ECO:0000313" key="3">
    <source>
        <dbReference type="Proteomes" id="UP001066276"/>
    </source>
</evidence>
<dbReference type="EMBL" id="JANPWB010000011">
    <property type="protein sequence ID" value="KAJ1131800.1"/>
    <property type="molecule type" value="Genomic_DNA"/>
</dbReference>
<sequence length="125" mass="12998">MGRAATPASYCSVSVPIAGRPQHCQGPRPRTGAALLRRPTGRNCTSLDLTWAPGPPPAPPLRRGDSSGVPRRFRAVRPRAASASGSNRGRGFSRQLSPSWPGQVRGSVPSGVAAGADHAQCPPQE</sequence>
<gene>
    <name evidence="2" type="ORF">NDU88_010133</name>
</gene>
<proteinExistence type="predicted"/>